<comment type="caution">
    <text evidence="1">The sequence shown here is derived from an EMBL/GenBank/DDBJ whole genome shotgun (WGS) entry which is preliminary data.</text>
</comment>
<protein>
    <submittedName>
        <fullName evidence="1">HAD family hydrolase</fullName>
    </submittedName>
</protein>
<keyword evidence="2" id="KW-1185">Reference proteome</keyword>
<dbReference type="Gene3D" id="1.10.150.240">
    <property type="entry name" value="Putative phosphatase, domain 2"/>
    <property type="match status" value="1"/>
</dbReference>
<evidence type="ECO:0000313" key="1">
    <source>
        <dbReference type="EMBL" id="TCI03743.1"/>
    </source>
</evidence>
<sequence>MKNLKLFAIDIDGVILKDTFSPVLRELVMRFGGEYTQQLERNVFSKNQQTAARYIIDELRLDLSTGELIREYFIARDAYLKDHDGGLSNGAVEMLERLASLNVPMVCYGGLEHNMIHPDFKKCLPFFKRYICTNAYRPGVKEIVNRYLLLPEEVLFIDDVNTVAETCQSLGCGFIGVPPQHDWGWQNKDMIASGVAHRVSSLDEVTHQLITKVDEDVSKCFNKQAVCA</sequence>
<accession>A0ABY2ALF4</accession>
<dbReference type="Gene3D" id="3.40.50.1000">
    <property type="entry name" value="HAD superfamily/HAD-like"/>
    <property type="match status" value="1"/>
</dbReference>
<dbReference type="GO" id="GO:0016787">
    <property type="term" value="F:hydrolase activity"/>
    <property type="evidence" value="ECO:0007669"/>
    <property type="project" value="UniProtKB-KW"/>
</dbReference>
<dbReference type="InterPro" id="IPR023214">
    <property type="entry name" value="HAD_sf"/>
</dbReference>
<keyword evidence="1" id="KW-0378">Hydrolase</keyword>
<name>A0ABY2ALF4_9GAMM</name>
<organism evidence="1 2">
    <name type="scientific">Corallincola luteus</name>
    <dbReference type="NCBI Taxonomy" id="1775177"/>
    <lineage>
        <taxon>Bacteria</taxon>
        <taxon>Pseudomonadati</taxon>
        <taxon>Pseudomonadota</taxon>
        <taxon>Gammaproteobacteria</taxon>
        <taxon>Alteromonadales</taxon>
        <taxon>Psychromonadaceae</taxon>
        <taxon>Corallincola</taxon>
    </lineage>
</organism>
<reference evidence="1 2" key="1">
    <citation type="submission" date="2019-02" db="EMBL/GenBank/DDBJ databases">
        <title>Corallincola luteus sp. nov., a marine bacterium isolated from surface sediment of Bohai Sea in China.</title>
        <authorList>
            <person name="Ren Q."/>
        </authorList>
    </citation>
    <scope>NUCLEOTIDE SEQUENCE [LARGE SCALE GENOMIC DNA]</scope>
    <source>
        <strain evidence="1 2">DASS28</strain>
    </source>
</reference>
<dbReference type="InterPro" id="IPR036412">
    <property type="entry name" value="HAD-like_sf"/>
</dbReference>
<dbReference type="InterPro" id="IPR023198">
    <property type="entry name" value="PGP-like_dom2"/>
</dbReference>
<evidence type="ECO:0000313" key="2">
    <source>
        <dbReference type="Proteomes" id="UP000292554"/>
    </source>
</evidence>
<dbReference type="RefSeq" id="WP_131415226.1">
    <property type="nucleotide sequence ID" value="NZ_SJXE01000003.1"/>
</dbReference>
<dbReference type="Proteomes" id="UP000292554">
    <property type="component" value="Unassembled WGS sequence"/>
</dbReference>
<dbReference type="SUPFAM" id="SSF56784">
    <property type="entry name" value="HAD-like"/>
    <property type="match status" value="1"/>
</dbReference>
<proteinExistence type="predicted"/>
<dbReference type="EMBL" id="SJXE01000003">
    <property type="protein sequence ID" value="TCI03743.1"/>
    <property type="molecule type" value="Genomic_DNA"/>
</dbReference>
<gene>
    <name evidence="1" type="ORF">EZV61_09390</name>
</gene>